<dbReference type="PANTHER" id="PTHR30203">
    <property type="entry name" value="OUTER MEMBRANE CATION EFFLUX PROTEIN"/>
    <property type="match status" value="1"/>
</dbReference>
<dbReference type="Gene3D" id="1.20.1600.10">
    <property type="entry name" value="Outer membrane efflux proteins (OEP)"/>
    <property type="match status" value="1"/>
</dbReference>
<dbReference type="RefSeq" id="WP_394836972.1">
    <property type="nucleotide sequence ID" value="NZ_CP089929.1"/>
</dbReference>
<evidence type="ECO:0000256" key="2">
    <source>
        <dbReference type="SAM" id="SignalP"/>
    </source>
</evidence>
<dbReference type="Proteomes" id="UP001374803">
    <property type="component" value="Chromosome"/>
</dbReference>
<keyword evidence="4" id="KW-1185">Reference proteome</keyword>
<gene>
    <name evidence="3" type="ORF">LVJ94_08695</name>
</gene>
<feature type="chain" id="PRO_5046370904" evidence="2">
    <location>
        <begin position="24"/>
        <end position="421"/>
    </location>
</feature>
<dbReference type="Pfam" id="PF02321">
    <property type="entry name" value="OEP"/>
    <property type="match status" value="1"/>
</dbReference>
<name>A0ABZ2L8P7_9BACT</name>
<evidence type="ECO:0000313" key="3">
    <source>
        <dbReference type="EMBL" id="WXB07314.1"/>
    </source>
</evidence>
<reference evidence="3" key="1">
    <citation type="submission" date="2021-12" db="EMBL/GenBank/DDBJ databases">
        <title>Discovery of the Pendulisporaceae a myxobacterial family with distinct sporulation behavior and unique specialized metabolism.</title>
        <authorList>
            <person name="Garcia R."/>
            <person name="Popoff A."/>
            <person name="Bader C.D."/>
            <person name="Loehr J."/>
            <person name="Walesch S."/>
            <person name="Walt C."/>
            <person name="Boldt J."/>
            <person name="Bunk B."/>
            <person name="Haeckl F.J.F.P.J."/>
            <person name="Gunesch A.P."/>
            <person name="Birkelbach J."/>
            <person name="Nuebel U."/>
            <person name="Pietschmann T."/>
            <person name="Bach T."/>
            <person name="Mueller R."/>
        </authorList>
    </citation>
    <scope>NUCLEOTIDE SEQUENCE</scope>
    <source>
        <strain evidence="3">MSr11367</strain>
    </source>
</reference>
<accession>A0ABZ2L8P7</accession>
<dbReference type="InterPro" id="IPR003423">
    <property type="entry name" value="OMP_efflux"/>
</dbReference>
<feature type="signal peptide" evidence="2">
    <location>
        <begin position="1"/>
        <end position="23"/>
    </location>
</feature>
<evidence type="ECO:0000256" key="1">
    <source>
        <dbReference type="ARBA" id="ARBA00007613"/>
    </source>
</evidence>
<comment type="similarity">
    <text evidence="1">Belongs to the outer membrane factor (OMF) (TC 1.B.17) family.</text>
</comment>
<evidence type="ECO:0000313" key="4">
    <source>
        <dbReference type="Proteomes" id="UP001374803"/>
    </source>
</evidence>
<proteinExistence type="inferred from homology"/>
<dbReference type="InterPro" id="IPR010131">
    <property type="entry name" value="MdtP/NodT-like"/>
</dbReference>
<dbReference type="PANTHER" id="PTHR30203:SF24">
    <property type="entry name" value="BLR4935 PROTEIN"/>
    <property type="match status" value="1"/>
</dbReference>
<keyword evidence="2" id="KW-0732">Signal</keyword>
<dbReference type="EMBL" id="CP089983">
    <property type="protein sequence ID" value="WXB07314.1"/>
    <property type="molecule type" value="Genomic_DNA"/>
</dbReference>
<sequence>MQTGLAATLIAGYVCALANTAFAQEGSPVLERAAYVRAVLEHNPSIASAQQGWRAASARVRQSGVFDDPMVDLRMAPLSIGASHAPFGYEAAISQRLPWPGKLGFEEAVAKAEAEAARNDVQAVRREVAFSAAVLYDQYFVSVRSLEVNEQHIALMRTLKAGALAQLASGRGSAQDPLQAEAELTHLEHDAVILASERDVVVAQMNELLHRAPESPLPPPVRDLALPNARDTAGGDAKRLGEQAVAQRPEIRAALQRAHAEEARAARARRESYPDVTVSTSYNSMWDMPEHRWMVGLGFNLPLQFGKRAGAVEEANAARARFENDAASLSDKARTEVAVARKRLEESYHVLHLFEERLLPVARDQIDAARAGFIASRNEFVAVIAAEKNLRSVELEYQMARANCDRRRAELDRALGKEVTP</sequence>
<protein>
    <submittedName>
        <fullName evidence="3">TolC family protein</fullName>
    </submittedName>
</protein>
<dbReference type="SUPFAM" id="SSF56954">
    <property type="entry name" value="Outer membrane efflux proteins (OEP)"/>
    <property type="match status" value="1"/>
</dbReference>
<organism evidence="3 4">
    <name type="scientific">Pendulispora rubella</name>
    <dbReference type="NCBI Taxonomy" id="2741070"/>
    <lineage>
        <taxon>Bacteria</taxon>
        <taxon>Pseudomonadati</taxon>
        <taxon>Myxococcota</taxon>
        <taxon>Myxococcia</taxon>
        <taxon>Myxococcales</taxon>
        <taxon>Sorangiineae</taxon>
        <taxon>Pendulisporaceae</taxon>
        <taxon>Pendulispora</taxon>
    </lineage>
</organism>